<dbReference type="Gene3D" id="2.60.120.260">
    <property type="entry name" value="Galactose-binding domain-like"/>
    <property type="match status" value="1"/>
</dbReference>
<feature type="transmembrane region" description="Helical" evidence="1">
    <location>
        <begin position="1032"/>
        <end position="1052"/>
    </location>
</feature>
<feature type="transmembrane region" description="Helical" evidence="1">
    <location>
        <begin position="574"/>
        <end position="597"/>
    </location>
</feature>
<feature type="transmembrane region" description="Helical" evidence="1">
    <location>
        <begin position="246"/>
        <end position="265"/>
    </location>
</feature>
<evidence type="ECO:0000313" key="3">
    <source>
        <dbReference type="EMBL" id="MBK8889956.1"/>
    </source>
</evidence>
<feature type="transmembrane region" description="Helical" evidence="1">
    <location>
        <begin position="740"/>
        <end position="760"/>
    </location>
</feature>
<feature type="transmembrane region" description="Helical" evidence="1">
    <location>
        <begin position="123"/>
        <end position="141"/>
    </location>
</feature>
<protein>
    <submittedName>
        <fullName evidence="3">VanZ family protein</fullName>
    </submittedName>
</protein>
<feature type="transmembrane region" description="Helical" evidence="1">
    <location>
        <begin position="61"/>
        <end position="80"/>
    </location>
</feature>
<dbReference type="Pfam" id="PF04892">
    <property type="entry name" value="VanZ"/>
    <property type="match status" value="1"/>
</dbReference>
<feature type="transmembrane region" description="Helical" evidence="1">
    <location>
        <begin position="714"/>
        <end position="733"/>
    </location>
</feature>
<feature type="transmembrane region" description="Helical" evidence="1">
    <location>
        <begin position="1064"/>
        <end position="1083"/>
    </location>
</feature>
<feature type="transmembrane region" description="Helical" evidence="1">
    <location>
        <begin position="642"/>
        <end position="662"/>
    </location>
</feature>
<keyword evidence="1" id="KW-0472">Membrane</keyword>
<feature type="transmembrane region" description="Helical" evidence="1">
    <location>
        <begin position="213"/>
        <end position="234"/>
    </location>
</feature>
<feature type="transmembrane region" description="Helical" evidence="1">
    <location>
        <begin position="474"/>
        <end position="492"/>
    </location>
</feature>
<feature type="transmembrane region" description="Helical" evidence="1">
    <location>
        <begin position="309"/>
        <end position="327"/>
    </location>
</feature>
<dbReference type="InterPro" id="IPR006976">
    <property type="entry name" value="VanZ-like"/>
</dbReference>
<keyword evidence="1" id="KW-1133">Transmembrane helix</keyword>
<feature type="transmembrane region" description="Helical" evidence="1">
    <location>
        <begin position="766"/>
        <end position="785"/>
    </location>
</feature>
<dbReference type="Proteomes" id="UP000808146">
    <property type="component" value="Unassembled WGS sequence"/>
</dbReference>
<dbReference type="PANTHER" id="PTHR37422:SF13">
    <property type="entry name" value="LIPOPOLYSACCHARIDE BIOSYNTHESIS PROTEIN PA4999-RELATED"/>
    <property type="match status" value="1"/>
</dbReference>
<feature type="transmembrane region" description="Helical" evidence="1">
    <location>
        <begin position="271"/>
        <end position="288"/>
    </location>
</feature>
<dbReference type="NCBIfam" id="NF037970">
    <property type="entry name" value="vanZ_1"/>
    <property type="match status" value="1"/>
</dbReference>
<feature type="transmembrane region" description="Helical" evidence="1">
    <location>
        <begin position="385"/>
        <end position="405"/>
    </location>
</feature>
<dbReference type="InterPro" id="IPR051533">
    <property type="entry name" value="WaaL-like"/>
</dbReference>
<feature type="domain" description="VanZ-like" evidence="2">
    <location>
        <begin position="53"/>
        <end position="140"/>
    </location>
</feature>
<name>A0A9D7QH74_9RHOO</name>
<comment type="caution">
    <text evidence="3">The sequence shown here is derived from an EMBL/GenBank/DDBJ whole genome shotgun (WGS) entry which is preliminary data.</text>
</comment>
<feature type="transmembrane region" description="Helical" evidence="1">
    <location>
        <begin position="499"/>
        <end position="517"/>
    </location>
</feature>
<dbReference type="EMBL" id="JADKBR010000004">
    <property type="protein sequence ID" value="MBK8889956.1"/>
    <property type="molecule type" value="Genomic_DNA"/>
</dbReference>
<keyword evidence="1" id="KW-0812">Transmembrane</keyword>
<feature type="transmembrane region" description="Helical" evidence="1">
    <location>
        <begin position="542"/>
        <end position="562"/>
    </location>
</feature>
<organism evidence="3 4">
    <name type="scientific">Candidatus Dechloromonas phosphorivorans</name>
    <dbReference type="NCBI Taxonomy" id="2899244"/>
    <lineage>
        <taxon>Bacteria</taxon>
        <taxon>Pseudomonadati</taxon>
        <taxon>Pseudomonadota</taxon>
        <taxon>Betaproteobacteria</taxon>
        <taxon>Rhodocyclales</taxon>
        <taxon>Azonexaceae</taxon>
        <taxon>Dechloromonas</taxon>
    </lineage>
</organism>
<evidence type="ECO:0000313" key="4">
    <source>
        <dbReference type="Proteomes" id="UP000808146"/>
    </source>
</evidence>
<sequence>MLRTDRKSTSSGIWLWSIYIGFVIYGSLVPLDFHFLPLNQAIDRFLAIELLNVGAEGRADWVSNGVLYIPVAFLTVNMLAGQKPASLSAWHLIGSLLFSFALAVSVEFAQLYFPQRTVSLNDLIAEFLGSIVGAGIAFLWVGRFRSLLAALGGVGLDRLLTYLLEFYAFLYIAFSIFPFDFILSFEEFERKLYSGSWGCLLASDFASSSIVRLFAKLTAEVLAVIPLGFLWARLRPEREPGIELRSIRIGLGLGLSIEIIQFFLFSGISQGLSVLTRVLGMYIGAVAWRRKARIDVDRLSGWIRRHIHLVACAYLFGLVLACGWLDHRWTNLETAIRVFSETRFLPFYYHYYTTEQAALLSLAAVALMYAPVGVLAWCSRKTSATWAFLVAALLAFGIEASKLFLEGLHPDPSNMLIAGLSAWSASRLAEVFSATREEDDAAGLVAPLGMGETLQGSRREASVLSSDAPGDSRPVVSVGIAAMVGCLLLAFWGASTFPAFAIPLGLLLAGHTVLLWYRPHLLVAVVPAAAALLDLAPWSGRFFFDEFDMLLLITVILGYSRTRRRSESLRADKLLVTAIGLLALSFLVSTLIGLFPWPAIDANILAHYYSPLNALRLAKGALWAFLLYGLFGRFLSAGHNVARLFALGMAGGVTGTVLVIFWERFVFPGLLNFSDTYRVTGPFSQMHTGGADIETYLTLGAPFLVMLLIDKRPVWARILGVLALFGATYGVMVTFSRVGYAGYGVALALALVATTATASGHPLKRGTLAIVLLLAVLGIATPIYFSQFAQERMTLVGADLEARRDHWRDALKMRDPGWVTTVFGMGIGRYPATHFWRSDETKAGPYWLGSDADNTFLRLGAGSPLYVEQFVSVQPGTDYTVEMKGRSAKRDSQVTVSICEKWLLTSANCSSASYSFNGDGNWQTLKIRIPSGDVGQEPWYARRPTKFSITNTSRMATVDIDDIRLTSDVGQDLVANGDFSKKLDNWFFSVDNDLPWHIWSLPLQILFDQGWLGVIAFGLFVMPGLWRAGQQAWRGNIVAGVLLASGAGFLVIGTLDSLVDSPRLLLLFLLVIWMCWRCARLSLPTRD</sequence>
<gene>
    <name evidence="3" type="primary">vanZ</name>
    <name evidence="3" type="ORF">IPN75_05950</name>
</gene>
<feature type="transmembrane region" description="Helical" evidence="1">
    <location>
        <begin position="162"/>
        <end position="183"/>
    </location>
</feature>
<evidence type="ECO:0000259" key="2">
    <source>
        <dbReference type="Pfam" id="PF04892"/>
    </source>
</evidence>
<feature type="transmembrane region" description="Helical" evidence="1">
    <location>
        <begin position="92"/>
        <end position="111"/>
    </location>
</feature>
<accession>A0A9D7QH74</accession>
<dbReference type="PANTHER" id="PTHR37422">
    <property type="entry name" value="TEICHURONIC ACID BIOSYNTHESIS PROTEIN TUAE"/>
    <property type="match status" value="1"/>
</dbReference>
<feature type="transmembrane region" description="Helical" evidence="1">
    <location>
        <begin position="12"/>
        <end position="31"/>
    </location>
</feature>
<dbReference type="AlphaFoldDB" id="A0A9D7QH74"/>
<feature type="transmembrane region" description="Helical" evidence="1">
    <location>
        <begin position="617"/>
        <end position="635"/>
    </location>
</feature>
<feature type="transmembrane region" description="Helical" evidence="1">
    <location>
        <begin position="1005"/>
        <end position="1026"/>
    </location>
</feature>
<feature type="transmembrane region" description="Helical" evidence="1">
    <location>
        <begin position="357"/>
        <end position="378"/>
    </location>
</feature>
<proteinExistence type="predicted"/>
<evidence type="ECO:0000256" key="1">
    <source>
        <dbReference type="SAM" id="Phobius"/>
    </source>
</evidence>
<reference evidence="3" key="1">
    <citation type="submission" date="2020-10" db="EMBL/GenBank/DDBJ databases">
        <title>Connecting structure to function with the recovery of over 1000 high-quality activated sludge metagenome-assembled genomes encoding full-length rRNA genes using long-read sequencing.</title>
        <authorList>
            <person name="Singleton C.M."/>
            <person name="Petriglieri F."/>
            <person name="Kristensen J.M."/>
            <person name="Kirkegaard R.H."/>
            <person name="Michaelsen T.Y."/>
            <person name="Andersen M.H."/>
            <person name="Karst S.M."/>
            <person name="Dueholm M.S."/>
            <person name="Nielsen P.H."/>
            <person name="Albertsen M."/>
        </authorList>
    </citation>
    <scope>NUCLEOTIDE SEQUENCE</scope>
    <source>
        <strain evidence="3">OdNE_18-Q3-R46-58_BAT3C.305</strain>
    </source>
</reference>